<evidence type="ECO:0000313" key="3">
    <source>
        <dbReference type="Proteomes" id="UP001138540"/>
    </source>
</evidence>
<feature type="domain" description="Transposase DDE" evidence="1">
    <location>
        <begin position="1"/>
        <end position="86"/>
    </location>
</feature>
<dbReference type="Pfam" id="PF13586">
    <property type="entry name" value="DDE_Tnp_1_2"/>
    <property type="match status" value="1"/>
</dbReference>
<reference evidence="2 3" key="1">
    <citation type="submission" date="2020-08" db="EMBL/GenBank/DDBJ databases">
        <title>Exploring microbial biodiversity for novel pathways involved in the catabolism of aromatic compounds derived from lignin.</title>
        <authorList>
            <person name="Elkins J."/>
        </authorList>
    </citation>
    <scope>NUCLEOTIDE SEQUENCE [LARGE SCALE GENOMIC DNA]</scope>
    <source>
        <strain evidence="2 3">B1D3A</strain>
    </source>
</reference>
<evidence type="ECO:0000313" key="2">
    <source>
        <dbReference type="EMBL" id="MBB5985031.1"/>
    </source>
</evidence>
<dbReference type="PANTHER" id="PTHR30007:SF1">
    <property type="entry name" value="BLR1914 PROTEIN"/>
    <property type="match status" value="1"/>
</dbReference>
<sequence length="92" mass="11123">MLADKAYDADRIRELIEVQGATPNIPPKSNRRWKPCFSKRLYRERNLIERFFSKLKHFRRVATRYDKLAENFLTMVQLASMRLWLRVYESTA</sequence>
<dbReference type="EMBL" id="JACHKA010000001">
    <property type="protein sequence ID" value="MBB5985031.1"/>
    <property type="molecule type" value="Genomic_DNA"/>
</dbReference>
<organism evidence="2 3">
    <name type="scientific">Sphingobium lignivorans</name>
    <dbReference type="NCBI Taxonomy" id="2735886"/>
    <lineage>
        <taxon>Bacteria</taxon>
        <taxon>Pseudomonadati</taxon>
        <taxon>Pseudomonadota</taxon>
        <taxon>Alphaproteobacteria</taxon>
        <taxon>Sphingomonadales</taxon>
        <taxon>Sphingomonadaceae</taxon>
        <taxon>Sphingobium</taxon>
    </lineage>
</organism>
<gene>
    <name evidence="2" type="ORF">HNP60_001005</name>
</gene>
<name>A0ABR6NCM1_9SPHN</name>
<protein>
    <submittedName>
        <fullName evidence="2">Transposase</fullName>
    </submittedName>
</protein>
<dbReference type="PANTHER" id="PTHR30007">
    <property type="entry name" value="PHP DOMAIN PROTEIN"/>
    <property type="match status" value="1"/>
</dbReference>
<comment type="caution">
    <text evidence="2">The sequence shown here is derived from an EMBL/GenBank/DDBJ whole genome shotgun (WGS) entry which is preliminary data.</text>
</comment>
<accession>A0ABR6NCM1</accession>
<dbReference type="Proteomes" id="UP001138540">
    <property type="component" value="Unassembled WGS sequence"/>
</dbReference>
<keyword evidence="3" id="KW-1185">Reference proteome</keyword>
<proteinExistence type="predicted"/>
<dbReference type="InterPro" id="IPR025668">
    <property type="entry name" value="Tnp_DDE_dom"/>
</dbReference>
<evidence type="ECO:0000259" key="1">
    <source>
        <dbReference type="Pfam" id="PF13586"/>
    </source>
</evidence>